<protein>
    <recommendedName>
        <fullName evidence="5">F5/8 type C domain-containing protein</fullName>
    </recommendedName>
</protein>
<sequence length="549" mass="59755">MEGVGSGFLIPAPNGRGDDAHLAVVDDGSGFTGVGSRGRNVNNEVVVSDGRRTGVGGTPAENDLRKVADTLSRTGKILSAGLAQANEQGQRLRGSIARLERSREWSLAERKRAEDEVSAYFNMLHEVLKAKEEELLRDTKGVYEVQEEDNNRRLGELVTQGQKLSKACTAIQELHEGTSNATIGSLNAPLNSLLEALESSSLVLDREEELVASEASRISQNSGGRPSSADPSTSVNNDDRGVKFYFCHDQSIQRTVESIEMVQYESFPPVVLVGTPAAVADESQRRRLGASTGVKSIEGPAIGKDAYPARTRTPPTNTSRSFTSPLGGDYAPTPPRARDMRGSNLIPSPDKSDPQFAGEKQYKVKAVVPYEDDTENRGVIHYLGSKENTNAFSNPALFSPDSPCLVVLRASSRIEGDLASLAGFKHYDGSFFETDSALSSWVSVEFPSPIAPSHYTLGYYVNGEDHVPRNWVLQGSQDNTTWATLKVHENDVALDGDMHLATWKIPKQANTKGPFRFFRIMQTGPTSTGTMFLVLSFIEFFGTIFNAEE</sequence>
<name>A0A7S2RX60_9STRA</name>
<evidence type="ECO:0000313" key="3">
    <source>
        <dbReference type="EMBL" id="CAD9683294.1"/>
    </source>
</evidence>
<dbReference type="Gene3D" id="2.60.120.260">
    <property type="entry name" value="Galactose-binding domain-like"/>
    <property type="match status" value="1"/>
</dbReference>
<feature type="compositionally biased region" description="Low complexity" evidence="2">
    <location>
        <begin position="310"/>
        <end position="325"/>
    </location>
</feature>
<dbReference type="PANTHER" id="PTHR47457">
    <property type="entry name" value="OS05G0345500 PROTEIN"/>
    <property type="match status" value="1"/>
</dbReference>
<dbReference type="InterPro" id="IPR008979">
    <property type="entry name" value="Galactose-bd-like_sf"/>
</dbReference>
<dbReference type="EMBL" id="HBHK01012742">
    <property type="protein sequence ID" value="CAD9683294.1"/>
    <property type="molecule type" value="Transcribed_RNA"/>
</dbReference>
<evidence type="ECO:0008006" key="5">
    <source>
        <dbReference type="Google" id="ProtNLM"/>
    </source>
</evidence>
<accession>A0A7S2RX60</accession>
<evidence type="ECO:0000256" key="1">
    <source>
        <dbReference type="SAM" id="Coils"/>
    </source>
</evidence>
<proteinExistence type="predicted"/>
<feature type="coiled-coil region" evidence="1">
    <location>
        <begin position="82"/>
        <end position="116"/>
    </location>
</feature>
<feature type="region of interest" description="Disordered" evidence="2">
    <location>
        <begin position="289"/>
        <end position="357"/>
    </location>
</feature>
<keyword evidence="1" id="KW-0175">Coiled coil</keyword>
<gene>
    <name evidence="3" type="ORF">QSP1433_LOCUS8024</name>
    <name evidence="4" type="ORF">QSP1433_LOCUS8025</name>
</gene>
<dbReference type="SUPFAM" id="SSF49785">
    <property type="entry name" value="Galactose-binding domain-like"/>
    <property type="match status" value="1"/>
</dbReference>
<dbReference type="EMBL" id="HBHK01012743">
    <property type="protein sequence ID" value="CAD9683296.1"/>
    <property type="molecule type" value="Transcribed_RNA"/>
</dbReference>
<dbReference type="AlphaFoldDB" id="A0A7S2RX60"/>
<reference evidence="3" key="1">
    <citation type="submission" date="2021-01" db="EMBL/GenBank/DDBJ databases">
        <authorList>
            <person name="Corre E."/>
            <person name="Pelletier E."/>
            <person name="Niang G."/>
            <person name="Scheremetjew M."/>
            <person name="Finn R."/>
            <person name="Kale V."/>
            <person name="Holt S."/>
            <person name="Cochrane G."/>
            <person name="Meng A."/>
            <person name="Brown T."/>
            <person name="Cohen L."/>
        </authorList>
    </citation>
    <scope>NUCLEOTIDE SEQUENCE</scope>
    <source>
        <strain evidence="3">NY070348D</strain>
    </source>
</reference>
<evidence type="ECO:0000256" key="2">
    <source>
        <dbReference type="SAM" id="MobiDB-lite"/>
    </source>
</evidence>
<feature type="region of interest" description="Disordered" evidence="2">
    <location>
        <begin position="214"/>
        <end position="236"/>
    </location>
</feature>
<organism evidence="3">
    <name type="scientific">Mucochytrium quahogii</name>
    <dbReference type="NCBI Taxonomy" id="96639"/>
    <lineage>
        <taxon>Eukaryota</taxon>
        <taxon>Sar</taxon>
        <taxon>Stramenopiles</taxon>
        <taxon>Bigyra</taxon>
        <taxon>Labyrinthulomycetes</taxon>
        <taxon>Thraustochytrida</taxon>
        <taxon>Thraustochytriidae</taxon>
        <taxon>Mucochytrium</taxon>
    </lineage>
</organism>
<feature type="compositionally biased region" description="Polar residues" evidence="2">
    <location>
        <begin position="216"/>
        <end position="236"/>
    </location>
</feature>
<dbReference type="PANTHER" id="PTHR47457:SF1">
    <property type="entry name" value="BTB DOMAIN-CONTAINING PROTEIN-RELATED"/>
    <property type="match status" value="1"/>
</dbReference>
<evidence type="ECO:0000313" key="4">
    <source>
        <dbReference type="EMBL" id="CAD9683296.1"/>
    </source>
</evidence>